<dbReference type="EMBL" id="CADCWC010000111">
    <property type="protein sequence ID" value="CAA9526840.1"/>
    <property type="molecule type" value="Genomic_DNA"/>
</dbReference>
<evidence type="ECO:0000256" key="1">
    <source>
        <dbReference type="SAM" id="MobiDB-lite"/>
    </source>
</evidence>
<name>A0A6J4TNB2_9ACTN</name>
<dbReference type="PANTHER" id="PTHR46656:SF3">
    <property type="entry name" value="PUTATIVE-RELATED"/>
    <property type="match status" value="1"/>
</dbReference>
<dbReference type="Pfam" id="PF00534">
    <property type="entry name" value="Glycos_transf_1"/>
    <property type="match status" value="1"/>
</dbReference>
<feature type="region of interest" description="Disordered" evidence="1">
    <location>
        <begin position="259"/>
        <end position="287"/>
    </location>
</feature>
<proteinExistence type="predicted"/>
<gene>
    <name evidence="3" type="ORF">AVDCRST_MAG79-580</name>
</gene>
<dbReference type="PANTHER" id="PTHR46656">
    <property type="entry name" value="PUTATIVE-RELATED"/>
    <property type="match status" value="1"/>
</dbReference>
<evidence type="ECO:0000313" key="3">
    <source>
        <dbReference type="EMBL" id="CAA9526840.1"/>
    </source>
</evidence>
<dbReference type="AlphaFoldDB" id="A0A6J4TNB2"/>
<evidence type="ECO:0000259" key="2">
    <source>
        <dbReference type="Pfam" id="PF00534"/>
    </source>
</evidence>
<feature type="non-terminal residue" evidence="3">
    <location>
        <position position="1"/>
    </location>
</feature>
<dbReference type="GO" id="GO:0016757">
    <property type="term" value="F:glycosyltransferase activity"/>
    <property type="evidence" value="ECO:0007669"/>
    <property type="project" value="InterPro"/>
</dbReference>
<dbReference type="SUPFAM" id="SSF53756">
    <property type="entry name" value="UDP-Glycosyltransferase/glycogen phosphorylase"/>
    <property type="match status" value="1"/>
</dbReference>
<accession>A0A6J4TNB2</accession>
<feature type="domain" description="Glycosyl transferase family 1" evidence="2">
    <location>
        <begin position="408"/>
        <end position="518"/>
    </location>
</feature>
<reference evidence="3" key="1">
    <citation type="submission" date="2020-02" db="EMBL/GenBank/DDBJ databases">
        <authorList>
            <person name="Meier V. D."/>
        </authorList>
    </citation>
    <scope>NUCLEOTIDE SEQUENCE</scope>
    <source>
        <strain evidence="3">AVDCRST_MAG79</strain>
    </source>
</reference>
<dbReference type="Gene3D" id="3.40.50.2000">
    <property type="entry name" value="Glycogen Phosphorylase B"/>
    <property type="match status" value="1"/>
</dbReference>
<organism evidence="3">
    <name type="scientific">uncultured Thermoleophilia bacterium</name>
    <dbReference type="NCBI Taxonomy" id="1497501"/>
    <lineage>
        <taxon>Bacteria</taxon>
        <taxon>Bacillati</taxon>
        <taxon>Actinomycetota</taxon>
        <taxon>Thermoleophilia</taxon>
        <taxon>environmental samples</taxon>
    </lineage>
</organism>
<feature type="region of interest" description="Disordered" evidence="1">
    <location>
        <begin position="202"/>
        <end position="221"/>
    </location>
</feature>
<protein>
    <recommendedName>
        <fullName evidence="2">Glycosyl transferase family 1 domain-containing protein</fullName>
    </recommendedName>
</protein>
<sequence>WLDLAALTFDGVATLDDPGVGVSAWNLHERALAEGDGGFSVDGSPLRAVDFAGFDPTEPYWLSPYADRVRVVEHPALERLAGAYADALLAAGWEPVAAVEPGSRLPNGLVFDRRLSELHEAAGLQGADVGDVRTEEGAERFAAWLSEPARRGAAHGINRYTERVWTERSDVVRVFSDLDGSDGPGYVEWLFEWGREEMGIPRRFLPPNPSGAAADRDAEGGDGALPPVHVIGFMKGTLGLGAAARLYVEALHAADLEVSTETVAPPTPDDEDDDGPAGSYSEVDFTDRARRESDGAVDIVCVNADELPVIARQMGPAFGRGRRTVGVWAWETDDIPERWSHAYPLVDEIWTYTRYVAESIARVSPVPVVSIPIPVPTPDPSGGDPGVELPDGFRFLFVFDFLSTPARKNPGGLIQAFTRAFAPGEGPQLIIKTLHGDLRPAALDRLRWLAGDREGRDIHLVDRSLSLPERDALMDACDCYVSLHRAEGFGLTIAEAMALGKPAIATAYSGNLDFMTQRNSYLVEYEMTRVGPQGEHYPADGTWADPDLGHAAALMRRVVERPDEAKVKGERARRDIAEQLSPAAVGDIIRRRLARLG</sequence>
<dbReference type="InterPro" id="IPR001296">
    <property type="entry name" value="Glyco_trans_1"/>
</dbReference>